<accession>A0A0G1JEY9</accession>
<name>A0A0G1JEY9_9BACT</name>
<protein>
    <submittedName>
        <fullName evidence="1">Uncharacterized protein</fullName>
    </submittedName>
</protein>
<reference evidence="1 2" key="1">
    <citation type="journal article" date="2015" name="Nature">
        <title>rRNA introns, odd ribosomes, and small enigmatic genomes across a large radiation of phyla.</title>
        <authorList>
            <person name="Brown C.T."/>
            <person name="Hug L.A."/>
            <person name="Thomas B.C."/>
            <person name="Sharon I."/>
            <person name="Castelle C.J."/>
            <person name="Singh A."/>
            <person name="Wilkins M.J."/>
            <person name="Williams K.H."/>
            <person name="Banfield J.F."/>
        </authorList>
    </citation>
    <scope>NUCLEOTIDE SEQUENCE [LARGE SCALE GENOMIC DNA]</scope>
</reference>
<dbReference type="AlphaFoldDB" id="A0A0G1JEY9"/>
<proteinExistence type="predicted"/>
<comment type="caution">
    <text evidence="1">The sequence shown here is derived from an EMBL/GenBank/DDBJ whole genome shotgun (WGS) entry which is preliminary data.</text>
</comment>
<evidence type="ECO:0000313" key="2">
    <source>
        <dbReference type="Proteomes" id="UP000034154"/>
    </source>
</evidence>
<evidence type="ECO:0000313" key="1">
    <source>
        <dbReference type="EMBL" id="KKT69875.1"/>
    </source>
</evidence>
<sequence length="96" mass="10523">MFRRICFATIIIVVCLLGLSSRPVLAYFIGYPYDLMTEQHARLCLASPFNATTVDELRNCAGALSAMSLRFENQAQTLATEQAATAAKVDAYKLGD</sequence>
<organism evidence="1 2">
    <name type="scientific">Candidatus Uhrbacteria bacterium GW2011_GWF2_44_350</name>
    <dbReference type="NCBI Taxonomy" id="1619000"/>
    <lineage>
        <taxon>Bacteria</taxon>
        <taxon>Candidatus Uhriibacteriota</taxon>
    </lineage>
</organism>
<dbReference type="EMBL" id="LCJB01000043">
    <property type="protein sequence ID" value="KKT69875.1"/>
    <property type="molecule type" value="Genomic_DNA"/>
</dbReference>
<dbReference type="Proteomes" id="UP000034154">
    <property type="component" value="Unassembled WGS sequence"/>
</dbReference>
<gene>
    <name evidence="1" type="ORF">UW63_C0043G0020</name>
</gene>